<protein>
    <recommendedName>
        <fullName evidence="10">RNA-splicing ligase RtcB homolog</fullName>
        <ecNumber evidence="10">6.5.1.8</ecNumber>
    </recommendedName>
    <alternativeName>
        <fullName evidence="10">3'-phosphate/5'-hydroxy nucleic acid ligase</fullName>
    </alternativeName>
</protein>
<keyword evidence="3 10" id="KW-0819">tRNA processing</keyword>
<dbReference type="Proteomes" id="UP000708148">
    <property type="component" value="Unassembled WGS sequence"/>
</dbReference>
<evidence type="ECO:0000256" key="1">
    <source>
        <dbReference type="ARBA" id="ARBA00008071"/>
    </source>
</evidence>
<dbReference type="GO" id="GO:0003972">
    <property type="term" value="F:RNA ligase (ATP) activity"/>
    <property type="evidence" value="ECO:0007669"/>
    <property type="project" value="TreeGrafter"/>
</dbReference>
<dbReference type="FunFam" id="3.90.1860.10:FF:000001">
    <property type="entry name" value="tRNA-splicing ligase RtcB homolog"/>
    <property type="match status" value="1"/>
</dbReference>
<comment type="subunit">
    <text evidence="10">Catalytic component of the tRNA-splicing ligase complex.</text>
</comment>
<dbReference type="Gene3D" id="3.90.1860.10">
    <property type="entry name" value="tRNA-splicing ligase RtcB"/>
    <property type="match status" value="1"/>
</dbReference>
<dbReference type="InterPro" id="IPR036025">
    <property type="entry name" value="RtcB-like_sf"/>
</dbReference>
<feature type="binding site" evidence="10">
    <location>
        <position position="122"/>
    </location>
    <ligand>
        <name>Mn(2+)</name>
        <dbReference type="ChEBI" id="CHEBI:29035"/>
        <label>1</label>
    </ligand>
</feature>
<dbReference type="PANTHER" id="PTHR11118">
    <property type="entry name" value="RNA-SPLICING LIGASE RTCB HOMOLOG"/>
    <property type="match status" value="1"/>
</dbReference>
<keyword evidence="6 10" id="KW-0342">GTP-binding</keyword>
<proteinExistence type="inferred from homology"/>
<comment type="cofactor">
    <cofactor evidence="10 13">
        <name>Mn(2+)</name>
        <dbReference type="ChEBI" id="CHEBI:29035"/>
    </cofactor>
    <text evidence="10 13">Binds 2 manganese ions per subunit.</text>
</comment>
<feature type="active site" description="GMP-histidine intermediate" evidence="10 11">
    <location>
        <position position="428"/>
    </location>
</feature>
<feature type="binding site" evidence="10 12">
    <location>
        <begin position="402"/>
        <end position="405"/>
    </location>
    <ligand>
        <name>GMP</name>
        <dbReference type="ChEBI" id="CHEBI:58115"/>
    </ligand>
</feature>
<dbReference type="GO" id="GO:0170057">
    <property type="term" value="F:RNA ligase (GTP) activity"/>
    <property type="evidence" value="ECO:0007669"/>
    <property type="project" value="UniProtKB-EC"/>
</dbReference>
<keyword evidence="4 10" id="KW-0479">Metal-binding</keyword>
<keyword evidence="2 10" id="KW-0436">Ligase</keyword>
<dbReference type="GO" id="GO:0046872">
    <property type="term" value="F:metal ion binding"/>
    <property type="evidence" value="ECO:0007669"/>
    <property type="project" value="UniProtKB-KW"/>
</dbReference>
<feature type="binding site" evidence="10 12">
    <location>
        <begin position="353"/>
        <end position="354"/>
    </location>
    <ligand>
        <name>GMP</name>
        <dbReference type="ChEBI" id="CHEBI:58115"/>
    </ligand>
</feature>
<reference evidence="14" key="1">
    <citation type="submission" date="2020-12" db="EMBL/GenBank/DDBJ databases">
        <authorList>
            <person name="Iha C."/>
        </authorList>
    </citation>
    <scope>NUCLEOTIDE SEQUENCE</scope>
</reference>
<evidence type="ECO:0000256" key="2">
    <source>
        <dbReference type="ARBA" id="ARBA00022598"/>
    </source>
</evidence>
<evidence type="ECO:0000256" key="13">
    <source>
        <dbReference type="PIRSR" id="PIRSR601233-3"/>
    </source>
</evidence>
<comment type="catalytic activity">
    <reaction evidence="9 10">
        <text>a 3'-end 2',3'-cyclophospho-ribonucleotide-RNA + a 5'-end dephospho-ribonucleoside-RNA + GTP + H2O = a ribonucleotidyl-ribonucleotide-RNA + GMP + diphosphate + H(+)</text>
        <dbReference type="Rhea" id="RHEA:68080"/>
        <dbReference type="Rhea" id="RHEA-COMP:10464"/>
        <dbReference type="Rhea" id="RHEA-COMP:13936"/>
        <dbReference type="Rhea" id="RHEA-COMP:17355"/>
        <dbReference type="ChEBI" id="CHEBI:15377"/>
        <dbReference type="ChEBI" id="CHEBI:15378"/>
        <dbReference type="ChEBI" id="CHEBI:33019"/>
        <dbReference type="ChEBI" id="CHEBI:37565"/>
        <dbReference type="ChEBI" id="CHEBI:58115"/>
        <dbReference type="ChEBI" id="CHEBI:83064"/>
        <dbReference type="ChEBI" id="CHEBI:138284"/>
        <dbReference type="ChEBI" id="CHEBI:173118"/>
        <dbReference type="EC" id="6.5.1.8"/>
    </reaction>
</comment>
<dbReference type="PANTHER" id="PTHR11118:SF1">
    <property type="entry name" value="RNA-SPLICING LIGASE RTCB HOMOLOG"/>
    <property type="match status" value="1"/>
</dbReference>
<dbReference type="GO" id="GO:0006388">
    <property type="term" value="P:tRNA splicing, via endonucleolytic cleavage and ligation"/>
    <property type="evidence" value="ECO:0007669"/>
    <property type="project" value="UniProtKB-UniRule"/>
</dbReference>
<evidence type="ECO:0000256" key="10">
    <source>
        <dbReference type="HAMAP-Rule" id="MF_03144"/>
    </source>
</evidence>
<evidence type="ECO:0000256" key="4">
    <source>
        <dbReference type="ARBA" id="ARBA00022723"/>
    </source>
</evidence>
<feature type="binding site" evidence="10 13">
    <location>
        <position position="353"/>
    </location>
    <ligand>
        <name>Mn(2+)</name>
        <dbReference type="ChEBI" id="CHEBI:29035"/>
        <label>2</label>
    </ligand>
</feature>
<organism evidence="14 15">
    <name type="scientific">Ostreobium quekettii</name>
    <dbReference type="NCBI Taxonomy" id="121088"/>
    <lineage>
        <taxon>Eukaryota</taxon>
        <taxon>Viridiplantae</taxon>
        <taxon>Chlorophyta</taxon>
        <taxon>core chlorophytes</taxon>
        <taxon>Ulvophyceae</taxon>
        <taxon>TCBD clade</taxon>
        <taxon>Bryopsidales</taxon>
        <taxon>Ostreobineae</taxon>
        <taxon>Ostreobiaceae</taxon>
        <taxon>Ostreobium</taxon>
    </lineage>
</organism>
<dbReference type="Pfam" id="PF01139">
    <property type="entry name" value="RtcB"/>
    <property type="match status" value="1"/>
</dbReference>
<dbReference type="GO" id="GO:0005634">
    <property type="term" value="C:nucleus"/>
    <property type="evidence" value="ECO:0007669"/>
    <property type="project" value="TreeGrafter"/>
</dbReference>
<evidence type="ECO:0000256" key="12">
    <source>
        <dbReference type="PIRSR" id="PIRSR601233-2"/>
    </source>
</evidence>
<dbReference type="InterPro" id="IPR001233">
    <property type="entry name" value="RtcB"/>
</dbReference>
<feature type="binding site" evidence="10 12">
    <location>
        <begin position="428"/>
        <end position="431"/>
    </location>
    <ligand>
        <name>GMP</name>
        <dbReference type="ChEBI" id="CHEBI:58115"/>
    </ligand>
</feature>
<evidence type="ECO:0000313" key="14">
    <source>
        <dbReference type="EMBL" id="CAD7703767.1"/>
    </source>
</evidence>
<feature type="binding site" evidence="10 13">
    <location>
        <position position="227"/>
    </location>
    <ligand>
        <name>Mn(2+)</name>
        <dbReference type="ChEBI" id="CHEBI:29035"/>
        <label>1</label>
    </ligand>
</feature>
<evidence type="ECO:0000256" key="3">
    <source>
        <dbReference type="ARBA" id="ARBA00022694"/>
    </source>
</evidence>
<feature type="binding site" evidence="10">
    <location>
        <position position="122"/>
    </location>
    <ligand>
        <name>Mn(2+)</name>
        <dbReference type="ChEBI" id="CHEBI:29035"/>
        <label>2</label>
    </ligand>
</feature>
<keyword evidence="15" id="KW-1185">Reference proteome</keyword>
<evidence type="ECO:0000256" key="7">
    <source>
        <dbReference type="ARBA" id="ARBA00023211"/>
    </source>
</evidence>
<evidence type="ECO:0000256" key="9">
    <source>
        <dbReference type="ARBA" id="ARBA00049514"/>
    </source>
</evidence>
<dbReference type="SUPFAM" id="SSF103365">
    <property type="entry name" value="Hypothetical protein PH1602"/>
    <property type="match status" value="1"/>
</dbReference>
<evidence type="ECO:0000256" key="11">
    <source>
        <dbReference type="PIRSR" id="PIRSR601233-1"/>
    </source>
</evidence>
<comment type="similarity">
    <text evidence="1 10">Belongs to the RtcB family.</text>
</comment>
<gene>
    <name evidence="14" type="ORF">OSTQU699_LOCUS9124</name>
</gene>
<sequence length="505" mass="55386">MGRTFAQEKSFIERVSPCQYVVRKGFVNNMNVEGTFYVNDSLKGLLFEELQQFCEKGEVGGFLPAVKQLANVSALPGIVKRSIALPDVHAGYGFAIGNVAAFDMNNPEAVVSPGGVGFDINCGVRLVRTNLLERDVEDVKDKLAQSLFDHIPVGVGSQGIIPTTAKDLEAALEMGMEWPLREGYAWAEDKEHCEEYGRMLNADPSKVSQRAKKRGLPQMGTLGAGNHYAEIQVVDEIFDPSAATKMGIDQLGQVCIMIHSGSRGLGHQVATDALVAMEKAMARDRIHTNDRQLACARINSQEGQNYMAAMSCAANYAWVNRTSMTFLCRQAFAKMFDSMPDDLDMHVVYDVSHNIAKVEEHMVDGQLMKLLVHRKGSTRAFPPHHPLIPVDYQFTGQPVLIGGTMGTCSYVLTGTERGFRETFGSTCHGAGRSRSRNSSRKNLNYQDVLDALKFKGISIRVASPKLVMEEAPESYKDVTQVVDTCTAVGISKKAVKLRPIAVIKG</sequence>
<feature type="binding site" evidence="10 13">
    <location>
        <position position="259"/>
    </location>
    <ligand>
        <name>Mn(2+)</name>
        <dbReference type="ChEBI" id="CHEBI:29035"/>
        <label>2</label>
    </ligand>
</feature>
<comment type="function">
    <text evidence="10">Catalytic subunit of the tRNA-splicing ligase complex that acts by directly joining spliced tRNA halves to mature-sized tRNAs by incorporating the precursor-derived splice junction phosphate into the mature tRNA as a canonical 3',5'-phosphodiester. May act as an RNA ligase with broad substrate specificity, and may function toward other RNAs.</text>
</comment>
<keyword evidence="7 10" id="KW-0464">Manganese</keyword>
<accession>A0A8S1JCX6</accession>
<feature type="binding site" evidence="10 13">
    <location>
        <position position="119"/>
    </location>
    <ligand>
        <name>Mn(2+)</name>
        <dbReference type="ChEBI" id="CHEBI:29035"/>
        <label>1</label>
    </ligand>
</feature>
<feature type="binding site" evidence="10 12">
    <location>
        <position position="409"/>
    </location>
    <ligand>
        <name>GMP</name>
        <dbReference type="ChEBI" id="CHEBI:58115"/>
    </ligand>
</feature>
<evidence type="ECO:0000256" key="8">
    <source>
        <dbReference type="ARBA" id="ARBA00047746"/>
    </source>
</evidence>
<dbReference type="GO" id="GO:0005525">
    <property type="term" value="F:GTP binding"/>
    <property type="evidence" value="ECO:0007669"/>
    <property type="project" value="UniProtKB-KW"/>
</dbReference>
<evidence type="ECO:0000256" key="5">
    <source>
        <dbReference type="ARBA" id="ARBA00022741"/>
    </source>
</evidence>
<comment type="miscellaneous">
    <text evidence="10">Ligation probably proceeds through 3 nucleotidyl transfer steps, with 2',3'-cyclic phosphate termini being hydrolyzed to 3'-P termini in a step that precedes 3'-P activation with GMP. In the first nucleotidyl transfer step, RTCB reacts with GTP to form a covalent RTCB-histidine-GMP intermediate with release of PPi; in the second step, the GMP moiety is transferred to the RNA 3'-P; in the third step, the 5'-OH from the opposite RNA strand attacks the activated 3'-P to form a 3',5'-phosphodiester bond and release GMP.</text>
</comment>
<name>A0A8S1JCX6_9CHLO</name>
<feature type="binding site" evidence="10 12">
    <location>
        <begin position="226"/>
        <end position="230"/>
    </location>
    <ligand>
        <name>GMP</name>
        <dbReference type="ChEBI" id="CHEBI:58115"/>
    </ligand>
</feature>
<dbReference type="GO" id="GO:0072669">
    <property type="term" value="C:tRNA-splicing ligase complex"/>
    <property type="evidence" value="ECO:0007669"/>
    <property type="project" value="UniProtKB-UniRule"/>
</dbReference>
<dbReference type="InterPro" id="IPR027513">
    <property type="entry name" value="RtcB_euk"/>
</dbReference>
<keyword evidence="5 10" id="KW-0547">Nucleotide-binding</keyword>
<dbReference type="OrthoDB" id="10249697at2759"/>
<comment type="caution">
    <text evidence="14">The sequence shown here is derived from an EMBL/GenBank/DDBJ whole genome shotgun (WGS) entry which is preliminary data.</text>
</comment>
<dbReference type="AlphaFoldDB" id="A0A8S1JCX6"/>
<feature type="binding site" evidence="10 12">
    <location>
        <position position="504"/>
    </location>
    <ligand>
        <name>GMP</name>
        <dbReference type="ChEBI" id="CHEBI:58115"/>
    </ligand>
</feature>
<evidence type="ECO:0000256" key="6">
    <source>
        <dbReference type="ARBA" id="ARBA00023134"/>
    </source>
</evidence>
<dbReference type="HAMAP" id="MF_03144">
    <property type="entry name" value="RtcB_euk"/>
    <property type="match status" value="1"/>
</dbReference>
<comment type="catalytic activity">
    <reaction evidence="8 10">
        <text>a 3'-end 3'-phospho-ribonucleotide-RNA + a 5'-end dephospho-ribonucleoside-RNA + GTP = a ribonucleotidyl-ribonucleotide-RNA + GMP + diphosphate</text>
        <dbReference type="Rhea" id="RHEA:68076"/>
        <dbReference type="Rhea" id="RHEA-COMP:10463"/>
        <dbReference type="Rhea" id="RHEA-COMP:13936"/>
        <dbReference type="Rhea" id="RHEA-COMP:17355"/>
        <dbReference type="ChEBI" id="CHEBI:33019"/>
        <dbReference type="ChEBI" id="CHEBI:37565"/>
        <dbReference type="ChEBI" id="CHEBI:58115"/>
        <dbReference type="ChEBI" id="CHEBI:83062"/>
        <dbReference type="ChEBI" id="CHEBI:138284"/>
        <dbReference type="ChEBI" id="CHEBI:173118"/>
        <dbReference type="EC" id="6.5.1.8"/>
    </reaction>
</comment>
<dbReference type="EMBL" id="CAJHUC010002400">
    <property type="protein sequence ID" value="CAD7703767.1"/>
    <property type="molecule type" value="Genomic_DNA"/>
</dbReference>
<dbReference type="EC" id="6.5.1.8" evidence="10"/>
<evidence type="ECO:0000313" key="15">
    <source>
        <dbReference type="Proteomes" id="UP000708148"/>
    </source>
</evidence>